<evidence type="ECO:0000256" key="3">
    <source>
        <dbReference type="ARBA" id="ARBA00011738"/>
    </source>
</evidence>
<evidence type="ECO:0000256" key="11">
    <source>
        <dbReference type="ARBA" id="ARBA00023228"/>
    </source>
</evidence>
<dbReference type="GO" id="GO:0008239">
    <property type="term" value="F:dipeptidyl-peptidase activity"/>
    <property type="evidence" value="ECO:0007669"/>
    <property type="project" value="TreeGrafter"/>
</dbReference>
<keyword evidence="8" id="KW-0865">Zymogen</keyword>
<dbReference type="InterPro" id="IPR042269">
    <property type="entry name" value="Ser_carbopepase_S28_SKS"/>
</dbReference>
<dbReference type="GO" id="GO:0006508">
    <property type="term" value="P:proteolysis"/>
    <property type="evidence" value="ECO:0007669"/>
    <property type="project" value="UniProtKB-KW"/>
</dbReference>
<keyword evidence="11" id="KW-0458">Lysosome</keyword>
<comment type="function">
    <text evidence="13">Cleaves C-terminal amino acids linked to proline in peptides such as angiotensin II, III and des-Arg9-bradykinin. This cleavage occurs at acidic pH, but enzymatic activity is retained with some substrates at neutral pH.</text>
</comment>
<dbReference type="InterPro" id="IPR029058">
    <property type="entry name" value="AB_hydrolase_fold"/>
</dbReference>
<feature type="coiled-coil region" evidence="18">
    <location>
        <begin position="39"/>
        <end position="66"/>
    </location>
</feature>
<keyword evidence="5" id="KW-0645">Protease</keyword>
<comment type="subunit">
    <text evidence="3">Homodimer.</text>
</comment>
<evidence type="ECO:0000256" key="18">
    <source>
        <dbReference type="SAM" id="Coils"/>
    </source>
</evidence>
<dbReference type="Gene3D" id="1.20.120.980">
    <property type="entry name" value="Serine carboxypeptidase S28, SKS domain"/>
    <property type="match status" value="1"/>
</dbReference>
<dbReference type="PANTHER" id="PTHR11010:SF38">
    <property type="entry name" value="LYSOSOMAL PRO-X CARBOXYPEPTIDASE"/>
    <property type="match status" value="1"/>
</dbReference>
<comment type="catalytic activity">
    <reaction evidence="12">
        <text>Cleavage of a -Pro-|-Xaa bond to release a C-terminal amino acid.</text>
        <dbReference type="EC" id="3.4.16.2"/>
    </reaction>
</comment>
<keyword evidence="7" id="KW-0378">Hydrolase</keyword>
<comment type="similarity">
    <text evidence="2">Belongs to the peptidase S28 family.</text>
</comment>
<evidence type="ECO:0000256" key="13">
    <source>
        <dbReference type="ARBA" id="ARBA00059701"/>
    </source>
</evidence>
<dbReference type="Pfam" id="PF05577">
    <property type="entry name" value="Peptidase_S28"/>
    <property type="match status" value="1"/>
</dbReference>
<dbReference type="GO" id="GO:0004185">
    <property type="term" value="F:serine-type carboxypeptidase activity"/>
    <property type="evidence" value="ECO:0007669"/>
    <property type="project" value="UniProtKB-EC"/>
</dbReference>
<dbReference type="EC" id="3.4.16.2" evidence="14"/>
<evidence type="ECO:0000256" key="5">
    <source>
        <dbReference type="ARBA" id="ARBA00022670"/>
    </source>
</evidence>
<dbReference type="PANTHER" id="PTHR11010">
    <property type="entry name" value="PROTEASE S28 PRO-X CARBOXYPEPTIDASE-RELATED"/>
    <property type="match status" value="1"/>
</dbReference>
<sequence>MHPSRGLGNHGYEGYQPCAVIRLPKDVNIALRQLLKDVNIALRQLLKDVNIALRQLQKDVNIALRQLLKDVNIALRQLPKDVDHFSFANNNTFQLKYLINDSYWNQDGGPIFFYTGNEGAIEVFAENTGFMWDNAADFNALIVFAEHRYYGESLPFGNKSFTSPKYSGYLTSLQALSDYVDLITHLKSHLTGAHTSPVIAFGGSYGGMLSAWLRIKYPHIVAGSIAASAPIWQFIGLTPCGAFNRIVTSDFENQTPECSNTIRKSWNFINTITSTDAGKQWLSSTWKLCKPLKTTVDIQHLKDWLSNVYINLAMVDYPYPANFLEPLPAHPIKVVCGYLTNSRESDKDLLKTLYKGLNVFFNYTGQVKCLDINQSSTSQLNDQGWDYQACTEMVMPMCSDGNNDMFEPQTWNFSEYSDTCYKKWKVLPQQDLIVKLYGGKDIPTASNIVFSSNGLLDPWSSGGVLRSLSETVVSVIIPDGAHHLDLRASNPDDPVDVVIARNFHRKNIRTWINKHNKSNRKDR</sequence>
<evidence type="ECO:0000256" key="1">
    <source>
        <dbReference type="ARBA" id="ARBA00004371"/>
    </source>
</evidence>
<evidence type="ECO:0000256" key="15">
    <source>
        <dbReference type="ARBA" id="ARBA00073691"/>
    </source>
</evidence>
<organism evidence="19">
    <name type="scientific">Timema genevievae</name>
    <name type="common">Walking stick</name>
    <dbReference type="NCBI Taxonomy" id="629358"/>
    <lineage>
        <taxon>Eukaryota</taxon>
        <taxon>Metazoa</taxon>
        <taxon>Ecdysozoa</taxon>
        <taxon>Arthropoda</taxon>
        <taxon>Hexapoda</taxon>
        <taxon>Insecta</taxon>
        <taxon>Pterygota</taxon>
        <taxon>Neoptera</taxon>
        <taxon>Polyneoptera</taxon>
        <taxon>Phasmatodea</taxon>
        <taxon>Timematodea</taxon>
        <taxon>Timematoidea</taxon>
        <taxon>Timematidae</taxon>
        <taxon>Timema</taxon>
    </lineage>
</organism>
<comment type="subcellular location">
    <subcellularLocation>
        <location evidence="1">Lysosome</location>
    </subcellularLocation>
</comment>
<dbReference type="Gene3D" id="3.40.50.1820">
    <property type="entry name" value="alpha/beta hydrolase"/>
    <property type="match status" value="1"/>
</dbReference>
<dbReference type="AlphaFoldDB" id="A0A7R9PKE7"/>
<protein>
    <recommendedName>
        <fullName evidence="15">Lysosomal Pro-X carboxypeptidase</fullName>
        <ecNumber evidence="14">3.4.16.2</ecNumber>
    </recommendedName>
    <alternativeName>
        <fullName evidence="17">Proline carboxypeptidase</fullName>
    </alternativeName>
    <alternativeName>
        <fullName evidence="16">Prolylcarboxypeptidase</fullName>
    </alternativeName>
</protein>
<evidence type="ECO:0000256" key="2">
    <source>
        <dbReference type="ARBA" id="ARBA00011079"/>
    </source>
</evidence>
<dbReference type="FunFam" id="1.20.120.980:FF:000002">
    <property type="entry name" value="lysosomal Pro-X carboxypeptidase"/>
    <property type="match status" value="1"/>
</dbReference>
<keyword evidence="9" id="KW-1015">Disulfide bond</keyword>
<dbReference type="GO" id="GO:0005764">
    <property type="term" value="C:lysosome"/>
    <property type="evidence" value="ECO:0007669"/>
    <property type="project" value="UniProtKB-SubCell"/>
</dbReference>
<keyword evidence="10" id="KW-0325">Glycoprotein</keyword>
<keyword evidence="6" id="KW-0732">Signal</keyword>
<keyword evidence="18" id="KW-0175">Coiled coil</keyword>
<dbReference type="EMBL" id="OE840512">
    <property type="protein sequence ID" value="CAD7590919.1"/>
    <property type="molecule type" value="Genomic_DNA"/>
</dbReference>
<evidence type="ECO:0000256" key="8">
    <source>
        <dbReference type="ARBA" id="ARBA00023145"/>
    </source>
</evidence>
<evidence type="ECO:0000256" key="9">
    <source>
        <dbReference type="ARBA" id="ARBA00023157"/>
    </source>
</evidence>
<evidence type="ECO:0000256" key="6">
    <source>
        <dbReference type="ARBA" id="ARBA00022729"/>
    </source>
</evidence>
<evidence type="ECO:0000256" key="16">
    <source>
        <dbReference type="ARBA" id="ARBA00076475"/>
    </source>
</evidence>
<dbReference type="InterPro" id="IPR008758">
    <property type="entry name" value="Peptidase_S28"/>
</dbReference>
<evidence type="ECO:0000256" key="14">
    <source>
        <dbReference type="ARBA" id="ARBA00066456"/>
    </source>
</evidence>
<accession>A0A7R9PKE7</accession>
<evidence type="ECO:0000256" key="4">
    <source>
        <dbReference type="ARBA" id="ARBA00022645"/>
    </source>
</evidence>
<evidence type="ECO:0000256" key="7">
    <source>
        <dbReference type="ARBA" id="ARBA00022801"/>
    </source>
</evidence>
<evidence type="ECO:0000256" key="17">
    <source>
        <dbReference type="ARBA" id="ARBA00076608"/>
    </source>
</evidence>
<evidence type="ECO:0000313" key="19">
    <source>
        <dbReference type="EMBL" id="CAD7590919.1"/>
    </source>
</evidence>
<dbReference type="SUPFAM" id="SSF53474">
    <property type="entry name" value="alpha/beta-Hydrolases"/>
    <property type="match status" value="1"/>
</dbReference>
<reference evidence="19" key="1">
    <citation type="submission" date="2020-11" db="EMBL/GenBank/DDBJ databases">
        <authorList>
            <person name="Tran Van P."/>
        </authorList>
    </citation>
    <scope>NUCLEOTIDE SEQUENCE</scope>
</reference>
<gene>
    <name evidence="19" type="ORF">TGEB3V08_LOCUS4380</name>
</gene>
<evidence type="ECO:0000256" key="12">
    <source>
        <dbReference type="ARBA" id="ARBA00052013"/>
    </source>
</evidence>
<evidence type="ECO:0000256" key="10">
    <source>
        <dbReference type="ARBA" id="ARBA00023180"/>
    </source>
</evidence>
<keyword evidence="4" id="KW-0121">Carboxypeptidase</keyword>
<proteinExistence type="inferred from homology"/>
<name>A0A7R9PKE7_TIMGE</name>